<feature type="region of interest" description="Disordered" evidence="1">
    <location>
        <begin position="523"/>
        <end position="549"/>
    </location>
</feature>
<dbReference type="PANTHER" id="PTHR13526:SF23">
    <property type="entry name" value="PROTEIN PHYTOCHROME-DEPENDENT LATE-FLOWERING-LIKE"/>
    <property type="match status" value="1"/>
</dbReference>
<organism evidence="4 5">
    <name type="scientific">Rubroshorea leprosula</name>
    <dbReference type="NCBI Taxonomy" id="152421"/>
    <lineage>
        <taxon>Eukaryota</taxon>
        <taxon>Viridiplantae</taxon>
        <taxon>Streptophyta</taxon>
        <taxon>Embryophyta</taxon>
        <taxon>Tracheophyta</taxon>
        <taxon>Spermatophyta</taxon>
        <taxon>Magnoliopsida</taxon>
        <taxon>eudicotyledons</taxon>
        <taxon>Gunneridae</taxon>
        <taxon>Pentapetalae</taxon>
        <taxon>rosids</taxon>
        <taxon>malvids</taxon>
        <taxon>Malvales</taxon>
        <taxon>Dipterocarpaceae</taxon>
        <taxon>Rubroshorea</taxon>
    </lineage>
</organism>
<name>A0AAV5MCR1_9ROSI</name>
<comment type="caution">
    <text evidence="4">The sequence shown here is derived from an EMBL/GenBank/DDBJ whole genome shotgun (WGS) entry which is preliminary data.</text>
</comment>
<dbReference type="GO" id="GO:0003712">
    <property type="term" value="F:transcription coregulator activity"/>
    <property type="evidence" value="ECO:0007669"/>
    <property type="project" value="InterPro"/>
</dbReference>
<feature type="region of interest" description="Disordered" evidence="1">
    <location>
        <begin position="343"/>
        <end position="378"/>
    </location>
</feature>
<dbReference type="InterPro" id="IPR046468">
    <property type="entry name" value="Spt20-like_SEP"/>
</dbReference>
<dbReference type="Proteomes" id="UP001054252">
    <property type="component" value="Unassembled WGS sequence"/>
</dbReference>
<gene>
    <name evidence="4" type="ORF">SLEP1_g54206</name>
</gene>
<feature type="domain" description="PHL" evidence="3">
    <location>
        <begin position="600"/>
        <end position="754"/>
    </location>
</feature>
<evidence type="ECO:0000313" key="5">
    <source>
        <dbReference type="Proteomes" id="UP001054252"/>
    </source>
</evidence>
<sequence>MGVSFKVAKAGTRYGPKMGQIEDKDHGNGSLSDDDTQQGCKEGNVTAMGEKDVGQTDYLAKPELHSEDFQVSFSVNLFTDGFSVGKDTEIFNDVPKKLHPYDRASETLFTAIEYGWLPGDVFENMPCKYVNGALLCEIRDYRNCSSQRPSTVKSPVIHRVLLQMCMETVVKDMLSLSDDSWSYEDLLVVESRILKALQPELNLNPNLLLEKYPGKPLMKKLNLGVSSGWKKRRLSDGPKPATTATGGYQSQNSNCVSGLGYPAKPFPCSQQAVSISVQTLPENNITCSPSDPLMVSYPLANSCSRSPKKLPTSAAIVSVQKQYISNCEKDMKETSLLVPAETDRYETEATQRPIMKKPKQEPIDLSQDQRPGSQADGIDSGYFYQHQLPGIPAPSSPAFKLQWKNSVSYQNTDPEKNQYGILYKEGYPLSSTKGYQQASEGIPILQDAIPASMVKQEPNKTNTFLMSDVLCLKEKHFMMDIRNNPCNLQSSPLLSANTPSSISLGTGFKHPLVRNLRDEAVEQKRKALQREASAPAKQRKNSHSKGLSVGTLDALAGTTNLSASNARNISRGSVHLPPNSEGHCYQLLQRFLKIERVTQRHQLNNRKRKLDQLLPGKPYSCMFPLVASKHEDDSENGKQKDLMMERTPLPNCFIDRRLNVPKTRILIYMYPPHICHGVETPKIDAEPQIKMLMSEKLNDRMVEARLLYGQEETDLPLLLTFPNTHFANLFTTQFTSLMAREGYRLVSDTVVPIPVNAIHSSSSQKPTVTISSATQTAGRTLELPSSTVTCGLSPTLPTALTDTMSAGQPLPNALAGDHLHTVNSQETLQLPGGILSKPVLDVAALVNPAQPHWQEVLSKRAHLHFQMMQREKLQQQLMQRKLMVESLGASMGGMGTIQLGGGSGGLGLFGDFLSMEGSTLIKGATQIPCIGNFGLSDNIGGVIPDQSAAVPISLTTAESERKTLMKGILFQQEAGVVPRAPTFSDMAHILNKRQPPQPLTNQQQILNQHQMRFPLQTQAPASSTEYASSHLTEVSSQQFEQQPLLNHGSTLQLMNRGNLMAGPQRQGLISQIHRSVSINKASSLRNVAEFAKDEYSQ</sequence>
<evidence type="ECO:0000256" key="1">
    <source>
        <dbReference type="SAM" id="MobiDB-lite"/>
    </source>
</evidence>
<dbReference type="EMBL" id="BPVZ01000225">
    <property type="protein sequence ID" value="GKV47293.1"/>
    <property type="molecule type" value="Genomic_DNA"/>
</dbReference>
<evidence type="ECO:0000313" key="4">
    <source>
        <dbReference type="EMBL" id="GKV47293.1"/>
    </source>
</evidence>
<evidence type="ECO:0000259" key="2">
    <source>
        <dbReference type="Pfam" id="PF12090"/>
    </source>
</evidence>
<proteinExistence type="predicted"/>
<accession>A0AAV5MCR1</accession>
<dbReference type="Pfam" id="PF12090">
    <property type="entry name" value="Spt20_SEP"/>
    <property type="match status" value="1"/>
</dbReference>
<dbReference type="Pfam" id="PF20474">
    <property type="entry name" value="PHL"/>
    <property type="match status" value="1"/>
</dbReference>
<dbReference type="AlphaFoldDB" id="A0AAV5MCR1"/>
<dbReference type="InterPro" id="IPR046467">
    <property type="entry name" value="PHL_dom"/>
</dbReference>
<keyword evidence="5" id="KW-1185">Reference proteome</keyword>
<dbReference type="GO" id="GO:0000124">
    <property type="term" value="C:SAGA complex"/>
    <property type="evidence" value="ECO:0007669"/>
    <property type="project" value="InterPro"/>
</dbReference>
<protein>
    <submittedName>
        <fullName evidence="4">Uncharacterized protein</fullName>
    </submittedName>
</protein>
<dbReference type="PANTHER" id="PTHR13526">
    <property type="entry name" value="TRANSCRIPTION FACTOR SPT20 HOMOLOG"/>
    <property type="match status" value="1"/>
</dbReference>
<feature type="region of interest" description="Disordered" evidence="1">
    <location>
        <begin position="16"/>
        <end position="39"/>
    </location>
</feature>
<dbReference type="GO" id="GO:0006357">
    <property type="term" value="P:regulation of transcription by RNA polymerase II"/>
    <property type="evidence" value="ECO:0007669"/>
    <property type="project" value="TreeGrafter"/>
</dbReference>
<reference evidence="4 5" key="1">
    <citation type="journal article" date="2021" name="Commun. Biol.">
        <title>The genome of Shorea leprosula (Dipterocarpaceae) highlights the ecological relevance of drought in aseasonal tropical rainforests.</title>
        <authorList>
            <person name="Ng K.K.S."/>
            <person name="Kobayashi M.J."/>
            <person name="Fawcett J.A."/>
            <person name="Hatakeyama M."/>
            <person name="Paape T."/>
            <person name="Ng C.H."/>
            <person name="Ang C.C."/>
            <person name="Tnah L.H."/>
            <person name="Lee C.T."/>
            <person name="Nishiyama T."/>
            <person name="Sese J."/>
            <person name="O'Brien M.J."/>
            <person name="Copetti D."/>
            <person name="Mohd Noor M.I."/>
            <person name="Ong R.C."/>
            <person name="Putra M."/>
            <person name="Sireger I.Z."/>
            <person name="Indrioko S."/>
            <person name="Kosugi Y."/>
            <person name="Izuno A."/>
            <person name="Isagi Y."/>
            <person name="Lee S.L."/>
            <person name="Shimizu K.K."/>
        </authorList>
    </citation>
    <scope>NUCLEOTIDE SEQUENCE [LARGE SCALE GENOMIC DNA]</scope>
    <source>
        <strain evidence="4">214</strain>
    </source>
</reference>
<dbReference type="InterPro" id="IPR021950">
    <property type="entry name" value="Spt20"/>
</dbReference>
<evidence type="ECO:0000259" key="3">
    <source>
        <dbReference type="Pfam" id="PF20474"/>
    </source>
</evidence>
<feature type="domain" description="Spt20-like SEP" evidence="2">
    <location>
        <begin position="68"/>
        <end position="209"/>
    </location>
</feature>